<name>A0A1U7NJ17_9FIRM</name>
<dbReference type="SFLD" id="SFLDS00003">
    <property type="entry name" value="Haloacid_Dehalogenase"/>
    <property type="match status" value="1"/>
</dbReference>
<dbReference type="SFLD" id="SFLDG01129">
    <property type="entry name" value="C1.5:_HAD__Beta-PGM__Phosphata"/>
    <property type="match status" value="1"/>
</dbReference>
<keyword evidence="2" id="KW-1185">Reference proteome</keyword>
<dbReference type="AlphaFoldDB" id="A0A1U7NJ17"/>
<reference evidence="1 2" key="1">
    <citation type="submission" date="2016-11" db="EMBL/GenBank/DDBJ databases">
        <title>Description of two novel members of the family Erysipelotrichaceae: Ileibacterium lipovorans gen. nov., sp. nov. and Dubosiella newyorkensis, gen. nov., sp. nov.</title>
        <authorList>
            <person name="Cox L.M."/>
            <person name="Sohn J."/>
            <person name="Tyrrell K.L."/>
            <person name="Citron D.M."/>
            <person name="Lawson P.A."/>
            <person name="Patel N.B."/>
            <person name="Iizumi T."/>
            <person name="Perez-Perez G.I."/>
            <person name="Goldstein E.J."/>
            <person name="Blaser M.J."/>
        </authorList>
    </citation>
    <scope>NUCLEOTIDE SEQUENCE [LARGE SCALE GENOMIC DNA]</scope>
    <source>
        <strain evidence="1 2">NYU-BL-A3</strain>
    </source>
</reference>
<dbReference type="Gene3D" id="1.10.150.240">
    <property type="entry name" value="Putative phosphatase, domain 2"/>
    <property type="match status" value="1"/>
</dbReference>
<comment type="caution">
    <text evidence="1">The sequence shown here is derived from an EMBL/GenBank/DDBJ whole genome shotgun (WGS) entry which is preliminary data.</text>
</comment>
<dbReference type="InterPro" id="IPR006439">
    <property type="entry name" value="HAD-SF_hydro_IA"/>
</dbReference>
<dbReference type="NCBIfam" id="TIGR01549">
    <property type="entry name" value="HAD-SF-IA-v1"/>
    <property type="match status" value="1"/>
</dbReference>
<dbReference type="NCBIfam" id="TIGR01509">
    <property type="entry name" value="HAD-SF-IA-v3"/>
    <property type="match status" value="1"/>
</dbReference>
<dbReference type="GO" id="GO:0016787">
    <property type="term" value="F:hydrolase activity"/>
    <property type="evidence" value="ECO:0007669"/>
    <property type="project" value="UniProtKB-KW"/>
</dbReference>
<dbReference type="InterPro" id="IPR036412">
    <property type="entry name" value="HAD-like_sf"/>
</dbReference>
<keyword evidence="1" id="KW-0378">Hydrolase</keyword>
<dbReference type="EMBL" id="MPJW01000030">
    <property type="protein sequence ID" value="OLU42956.1"/>
    <property type="molecule type" value="Genomic_DNA"/>
</dbReference>
<dbReference type="OrthoDB" id="9797743at2"/>
<evidence type="ECO:0000313" key="1">
    <source>
        <dbReference type="EMBL" id="OLU42956.1"/>
    </source>
</evidence>
<dbReference type="InterPro" id="IPR041492">
    <property type="entry name" value="HAD_2"/>
</dbReference>
<accession>A0A1U7NJ17</accession>
<dbReference type="GeneID" id="82201783"/>
<dbReference type="InterPro" id="IPR023198">
    <property type="entry name" value="PGP-like_dom2"/>
</dbReference>
<dbReference type="Gene3D" id="3.40.50.1000">
    <property type="entry name" value="HAD superfamily/HAD-like"/>
    <property type="match status" value="1"/>
</dbReference>
<organism evidence="1 2">
    <name type="scientific">Ileibacterium valens</name>
    <dbReference type="NCBI Taxonomy" id="1862668"/>
    <lineage>
        <taxon>Bacteria</taxon>
        <taxon>Bacillati</taxon>
        <taxon>Bacillota</taxon>
        <taxon>Erysipelotrichia</taxon>
        <taxon>Erysipelotrichales</taxon>
        <taxon>Erysipelotrichaceae</taxon>
        <taxon>Ileibacterium</taxon>
    </lineage>
</organism>
<dbReference type="PANTHER" id="PTHR18901">
    <property type="entry name" value="2-DEOXYGLUCOSE-6-PHOSPHATE PHOSPHATASE 2"/>
    <property type="match status" value="1"/>
</dbReference>
<proteinExistence type="predicted"/>
<gene>
    <name evidence="1" type="ORF">BO222_00785</name>
</gene>
<dbReference type="CDD" id="cd07505">
    <property type="entry name" value="HAD_BPGM-like"/>
    <property type="match status" value="1"/>
</dbReference>
<protein>
    <submittedName>
        <fullName evidence="1">Hydrolase</fullName>
    </submittedName>
</protein>
<dbReference type="Pfam" id="PF13419">
    <property type="entry name" value="HAD_2"/>
    <property type="match status" value="1"/>
</dbReference>
<dbReference type="PANTHER" id="PTHR18901:SF38">
    <property type="entry name" value="PSEUDOURIDINE-5'-PHOSPHATASE"/>
    <property type="match status" value="1"/>
</dbReference>
<dbReference type="SUPFAM" id="SSF56784">
    <property type="entry name" value="HAD-like"/>
    <property type="match status" value="1"/>
</dbReference>
<dbReference type="SFLD" id="SFLDG01135">
    <property type="entry name" value="C1.5.6:_HAD__Beta-PGM__Phospha"/>
    <property type="match status" value="1"/>
</dbReference>
<dbReference type="RefSeq" id="WP_075817510.1">
    <property type="nucleotide sequence ID" value="NZ_CAJUTZ010000055.1"/>
</dbReference>
<dbReference type="Proteomes" id="UP000186341">
    <property type="component" value="Unassembled WGS sequence"/>
</dbReference>
<evidence type="ECO:0000313" key="2">
    <source>
        <dbReference type="Proteomes" id="UP000186341"/>
    </source>
</evidence>
<sequence length="216" mass="24724">MNKPKAIIFDMDGLMIDSERVTFESYVKVLKEEGRNFDLEFYIKLLGKTKQNIFQIFRDQYGQDFPIDEIYKRVHVCNNQEYDENGVPVKPGLIQLLQKLKEEQISAVIATSSNRHRVIDILKRTGMEDYFEDMVCGDDIVHGKPDPEIFLSAAKKAGQNPEDCLVLEDSESGIMASKNANIPVICVVDLKYPEEPFSTYPEKIVSSLDEVCEELF</sequence>
<dbReference type="InterPro" id="IPR023214">
    <property type="entry name" value="HAD_sf"/>
</dbReference>